<dbReference type="RefSeq" id="XP_007677479.1">
    <property type="nucleotide sequence ID" value="XM_007679289.1"/>
</dbReference>
<dbReference type="EMBL" id="KB445557">
    <property type="protein sequence ID" value="EMC95462.1"/>
    <property type="molecule type" value="Genomic_DNA"/>
</dbReference>
<proteinExistence type="predicted"/>
<evidence type="ECO:0000313" key="2">
    <source>
        <dbReference type="Proteomes" id="UP000011761"/>
    </source>
</evidence>
<evidence type="ECO:0000313" key="1">
    <source>
        <dbReference type="EMBL" id="EMC95462.1"/>
    </source>
</evidence>
<dbReference type="Proteomes" id="UP000011761">
    <property type="component" value="Unassembled WGS sequence"/>
</dbReference>
<gene>
    <name evidence="1" type="ORF">BAUCODRAFT_35442</name>
</gene>
<dbReference type="HOGENOM" id="CLU_3086870_0_0_1"/>
<accession>M2LMC2</accession>
<name>M2LMC2_BAUPA</name>
<dbReference type="KEGG" id="bcom:BAUCODRAFT_35442"/>
<reference evidence="1 2" key="1">
    <citation type="journal article" date="2012" name="PLoS Pathog.">
        <title>Diverse lifestyles and strategies of plant pathogenesis encoded in the genomes of eighteen Dothideomycetes fungi.</title>
        <authorList>
            <person name="Ohm R.A."/>
            <person name="Feau N."/>
            <person name="Henrissat B."/>
            <person name="Schoch C.L."/>
            <person name="Horwitz B.A."/>
            <person name="Barry K.W."/>
            <person name="Condon B.J."/>
            <person name="Copeland A.C."/>
            <person name="Dhillon B."/>
            <person name="Glaser F."/>
            <person name="Hesse C.N."/>
            <person name="Kosti I."/>
            <person name="LaButti K."/>
            <person name="Lindquist E.A."/>
            <person name="Lucas S."/>
            <person name="Salamov A.A."/>
            <person name="Bradshaw R.E."/>
            <person name="Ciuffetti L."/>
            <person name="Hamelin R.C."/>
            <person name="Kema G.H.J."/>
            <person name="Lawrence C."/>
            <person name="Scott J.A."/>
            <person name="Spatafora J.W."/>
            <person name="Turgeon B.G."/>
            <person name="de Wit P.J.G.M."/>
            <person name="Zhong S."/>
            <person name="Goodwin S.B."/>
            <person name="Grigoriev I.V."/>
        </authorList>
    </citation>
    <scope>NUCLEOTIDE SEQUENCE [LARGE SCALE GENOMIC DNA]</scope>
    <source>
        <strain evidence="1 2">UAMH 10762</strain>
    </source>
</reference>
<dbReference type="AlphaFoldDB" id="M2LMC2"/>
<protein>
    <submittedName>
        <fullName evidence="1">Uncharacterized protein</fullName>
    </submittedName>
</protein>
<dbReference type="GeneID" id="19112697"/>
<keyword evidence="2" id="KW-1185">Reference proteome</keyword>
<organism evidence="1 2">
    <name type="scientific">Baudoinia panamericana (strain UAMH 10762)</name>
    <name type="common">Angels' share fungus</name>
    <name type="synonym">Baudoinia compniacensis (strain UAMH 10762)</name>
    <dbReference type="NCBI Taxonomy" id="717646"/>
    <lineage>
        <taxon>Eukaryota</taxon>
        <taxon>Fungi</taxon>
        <taxon>Dikarya</taxon>
        <taxon>Ascomycota</taxon>
        <taxon>Pezizomycotina</taxon>
        <taxon>Dothideomycetes</taxon>
        <taxon>Dothideomycetidae</taxon>
        <taxon>Mycosphaerellales</taxon>
        <taxon>Teratosphaeriaceae</taxon>
        <taxon>Baudoinia</taxon>
    </lineage>
</organism>
<sequence length="52" mass="5941">MSLMKSDTTDEKLQPEVLYDSQHRLFTMPPAVVCYASVARWSMKGHSAQRPD</sequence>